<evidence type="ECO:0000313" key="1">
    <source>
        <dbReference type="EMBL" id="PRB85739.1"/>
    </source>
</evidence>
<dbReference type="EMBL" id="PCPH01000002">
    <property type="protein sequence ID" value="PRB90537.1"/>
    <property type="molecule type" value="Genomic_DNA"/>
</dbReference>
<gene>
    <name evidence="1" type="ORF">CQ022_05655</name>
    <name evidence="2" type="ORF">CQ033_07330</name>
</gene>
<comment type="caution">
    <text evidence="1">The sequence shown here is derived from an EMBL/GenBank/DDBJ whole genome shotgun (WGS) entry which is preliminary data.</text>
</comment>
<dbReference type="AlphaFoldDB" id="A0A2S9CZ07"/>
<evidence type="ECO:0000313" key="4">
    <source>
        <dbReference type="Proteomes" id="UP000238534"/>
    </source>
</evidence>
<protein>
    <recommendedName>
        <fullName evidence="5">DUF304 domain-containing protein</fullName>
    </recommendedName>
</protein>
<name>A0A2S9CZ07_CHRCI</name>
<accession>A0A2S9CZ07</accession>
<evidence type="ECO:0000313" key="2">
    <source>
        <dbReference type="EMBL" id="PRB90537.1"/>
    </source>
</evidence>
<keyword evidence="3" id="KW-1185">Reference proteome</keyword>
<dbReference type="EMBL" id="PCPP01000001">
    <property type="protein sequence ID" value="PRB85739.1"/>
    <property type="molecule type" value="Genomic_DNA"/>
</dbReference>
<sequence>MALLVLGYGILKNRFIFEYENSGQVVSIKNYQWLSGRNKTPVFEMPQKKIERIEIKERIFRKFLIILFSNSSGKLLKRSIDITFCSKNETQKLLGNITNN</sequence>
<dbReference type="Proteomes" id="UP000238325">
    <property type="component" value="Unassembled WGS sequence"/>
</dbReference>
<evidence type="ECO:0000313" key="3">
    <source>
        <dbReference type="Proteomes" id="UP000238325"/>
    </source>
</evidence>
<evidence type="ECO:0008006" key="5">
    <source>
        <dbReference type="Google" id="ProtNLM"/>
    </source>
</evidence>
<organism evidence="1 4">
    <name type="scientific">Chryseobacterium culicis</name>
    <dbReference type="NCBI Taxonomy" id="680127"/>
    <lineage>
        <taxon>Bacteria</taxon>
        <taxon>Pseudomonadati</taxon>
        <taxon>Bacteroidota</taxon>
        <taxon>Flavobacteriia</taxon>
        <taxon>Flavobacteriales</taxon>
        <taxon>Weeksellaceae</taxon>
        <taxon>Chryseobacterium group</taxon>
        <taxon>Chryseobacterium</taxon>
    </lineage>
</organism>
<proteinExistence type="predicted"/>
<reference evidence="3 4" key="1">
    <citation type="submission" date="2017-09" db="EMBL/GenBank/DDBJ databases">
        <title>Genomic, metabolic, and phenotypic characteristics of bacterial isolates from the natural microbiome of the model nematode Caenorhabditis elegans.</title>
        <authorList>
            <person name="Zimmermann J."/>
            <person name="Obeng N."/>
            <person name="Yang W."/>
            <person name="Obeng O."/>
            <person name="Kissoyan K."/>
            <person name="Pees B."/>
            <person name="Dirksen P."/>
            <person name="Hoppner M."/>
            <person name="Franke A."/>
            <person name="Rosenstiel P."/>
            <person name="Leippe M."/>
            <person name="Dierking K."/>
            <person name="Kaleta C."/>
            <person name="Schulenburg H."/>
        </authorList>
    </citation>
    <scope>NUCLEOTIDE SEQUENCE [LARGE SCALE GENOMIC DNA]</scope>
    <source>
        <strain evidence="1 4">MYb25</strain>
        <strain evidence="2 3">MYb44</strain>
    </source>
</reference>
<dbReference type="Proteomes" id="UP000238534">
    <property type="component" value="Unassembled WGS sequence"/>
</dbReference>